<keyword evidence="1 3" id="KW-0732">Signal</keyword>
<reference evidence="5 6" key="1">
    <citation type="submission" date="2018-02" db="EMBL/GenBank/DDBJ databases">
        <title>Comparative genomes isolates from brazilian mangrove.</title>
        <authorList>
            <person name="Araujo J.E."/>
            <person name="Taketani R.G."/>
            <person name="Silva M.C.P."/>
            <person name="Loureco M.V."/>
            <person name="Andreote F.D."/>
        </authorList>
    </citation>
    <scope>NUCLEOTIDE SEQUENCE [LARGE SCALE GENOMIC DNA]</scope>
    <source>
        <strain evidence="5 6">Hex-1 MGV</strain>
    </source>
</reference>
<dbReference type="Pfam" id="PF13517">
    <property type="entry name" value="FG-GAP_3"/>
    <property type="match status" value="3"/>
</dbReference>
<accession>A0A2S8G800</accession>
<dbReference type="AlphaFoldDB" id="A0A2S8G800"/>
<dbReference type="InterPro" id="IPR013517">
    <property type="entry name" value="FG-GAP"/>
</dbReference>
<evidence type="ECO:0000313" key="5">
    <source>
        <dbReference type="EMBL" id="PQO40576.1"/>
    </source>
</evidence>
<organism evidence="5 6">
    <name type="scientific">Blastopirellula marina</name>
    <dbReference type="NCBI Taxonomy" id="124"/>
    <lineage>
        <taxon>Bacteria</taxon>
        <taxon>Pseudomonadati</taxon>
        <taxon>Planctomycetota</taxon>
        <taxon>Planctomycetia</taxon>
        <taxon>Pirellulales</taxon>
        <taxon>Pirellulaceae</taxon>
        <taxon>Blastopirellula</taxon>
    </lineage>
</organism>
<dbReference type="PROSITE" id="PS51257">
    <property type="entry name" value="PROKAR_LIPOPROTEIN"/>
    <property type="match status" value="1"/>
</dbReference>
<dbReference type="Proteomes" id="UP000238322">
    <property type="component" value="Unassembled WGS sequence"/>
</dbReference>
<evidence type="ECO:0000256" key="1">
    <source>
        <dbReference type="ARBA" id="ARBA00022729"/>
    </source>
</evidence>
<feature type="domain" description="ASPIC/UnbV" evidence="4">
    <location>
        <begin position="537"/>
        <end position="599"/>
    </location>
</feature>
<dbReference type="InterPro" id="IPR011519">
    <property type="entry name" value="UnbV_ASPIC"/>
</dbReference>
<dbReference type="InterPro" id="IPR028994">
    <property type="entry name" value="Integrin_alpha_N"/>
</dbReference>
<comment type="caution">
    <text evidence="5">The sequence shown here is derived from an EMBL/GenBank/DDBJ whole genome shotgun (WGS) entry which is preliminary data.</text>
</comment>
<sequence>MKKLVLVLAAAILFSGCEQQSQPAISVGGPATPTDESEIASAKNAEPKGLQAQSFPTAASKASNNSPIRVESLPKLKAEAPAVEHTIQLTDVTETSGITFKHNDGGSGQGYIVEASTGGVALFDYDSDGFIDIYFLNGGALKGTNFKTPPTNALYRNNGDWTFTDVTQEAGVGDTGHGMGVAAGDYDNDGDEDLYINNFGPNVFYRNNGDGTFTNVTEETGTGNGDKFGAGVSFFDMDKDGDLDLYVGNYVNFTFETHVPIEIEGHFFKAGPQYYQAVPDTLYRNEGDGTFTDVTEESGIGSMSGPSMAIIATDYDEDADLDVFICNDNAANHLWQNDGSGKFKEVAIITGVAYDFDGKKNASMGVDCGDYDNDGHIDIFLTDWQSEMPVLYRNLGNGLFEDATSTARISNELFPHVHWGTGLIDFDNDGDLDLFVACGHFDEIERIDDRTAKRVRNYLMLNQGNGSFADISKSAGSGMAIVESSRGAAFDDLDNDGDVDAVVLNSAAAPTILRNDSTSNNKSIQIRLKDPNGSQFGVGSRVTVISGDIKQVAEVYCGRGYQGDYGRRLTFGLGESRDIDQVEVRWPDGQIEIFSGSKIGSMQQVVLERGSG</sequence>
<evidence type="ECO:0000256" key="3">
    <source>
        <dbReference type="SAM" id="SignalP"/>
    </source>
</evidence>
<evidence type="ECO:0000259" key="4">
    <source>
        <dbReference type="Pfam" id="PF07593"/>
    </source>
</evidence>
<dbReference type="PANTHER" id="PTHR16026:SF0">
    <property type="entry name" value="CARTILAGE ACIDIC PROTEIN 1"/>
    <property type="match status" value="1"/>
</dbReference>
<dbReference type="SUPFAM" id="SSF69318">
    <property type="entry name" value="Integrin alpha N-terminal domain"/>
    <property type="match status" value="1"/>
</dbReference>
<feature type="signal peptide" evidence="3">
    <location>
        <begin position="1"/>
        <end position="20"/>
    </location>
</feature>
<evidence type="ECO:0000313" key="6">
    <source>
        <dbReference type="Proteomes" id="UP000238322"/>
    </source>
</evidence>
<dbReference type="RefSeq" id="WP_105327812.1">
    <property type="nucleotide sequence ID" value="NZ_PUHY01000001.1"/>
</dbReference>
<dbReference type="OrthoDB" id="5287961at2"/>
<feature type="compositionally biased region" description="Polar residues" evidence="2">
    <location>
        <begin position="51"/>
        <end position="63"/>
    </location>
</feature>
<evidence type="ECO:0000256" key="2">
    <source>
        <dbReference type="SAM" id="MobiDB-lite"/>
    </source>
</evidence>
<feature type="region of interest" description="Disordered" evidence="2">
    <location>
        <begin position="22"/>
        <end position="63"/>
    </location>
</feature>
<feature type="chain" id="PRO_5015593039" description="ASPIC/UnbV domain-containing protein" evidence="3">
    <location>
        <begin position="21"/>
        <end position="612"/>
    </location>
</feature>
<dbReference type="PANTHER" id="PTHR16026">
    <property type="entry name" value="CARTILAGE ACIDIC PROTEIN 1"/>
    <property type="match status" value="1"/>
</dbReference>
<dbReference type="EMBL" id="PUHY01000001">
    <property type="protein sequence ID" value="PQO40576.1"/>
    <property type="molecule type" value="Genomic_DNA"/>
</dbReference>
<dbReference type="Pfam" id="PF07593">
    <property type="entry name" value="UnbV_ASPIC"/>
    <property type="match status" value="1"/>
</dbReference>
<gene>
    <name evidence="5" type="ORF">C5Y83_01210</name>
</gene>
<name>A0A2S8G800_9BACT</name>
<proteinExistence type="predicted"/>
<protein>
    <recommendedName>
        <fullName evidence="4">ASPIC/UnbV domain-containing protein</fullName>
    </recommendedName>
</protein>
<dbReference type="InterPro" id="IPR027039">
    <property type="entry name" value="Crtac1"/>
</dbReference>
<dbReference type="Gene3D" id="2.130.10.130">
    <property type="entry name" value="Integrin alpha, N-terminal"/>
    <property type="match status" value="2"/>
</dbReference>